<dbReference type="InterPro" id="IPR045616">
    <property type="entry name" value="DUF6446"/>
</dbReference>
<proteinExistence type="predicted"/>
<dbReference type="RefSeq" id="WP_007205370.1">
    <property type="nucleotide sequence ID" value="NZ_CH672414.1"/>
</dbReference>
<evidence type="ECO:0000313" key="2">
    <source>
        <dbReference type="Proteomes" id="UP000004507"/>
    </source>
</evidence>
<accession>A3V850</accession>
<comment type="caution">
    <text evidence="1">The sequence shown here is derived from an EMBL/GenBank/DDBJ whole genome shotgun (WGS) entry which is preliminary data.</text>
</comment>
<protein>
    <recommendedName>
        <fullName evidence="3">Histidine kinase</fullName>
    </recommendedName>
</protein>
<dbReference type="eggNOG" id="ENOG50300PA">
    <property type="taxonomic scope" value="Bacteria"/>
</dbReference>
<dbReference type="Pfam" id="PF20044">
    <property type="entry name" value="DUF6446"/>
    <property type="match status" value="1"/>
</dbReference>
<gene>
    <name evidence="1" type="ORF">SKA53_07087</name>
</gene>
<evidence type="ECO:0000313" key="1">
    <source>
        <dbReference type="EMBL" id="EAQ05850.1"/>
    </source>
</evidence>
<dbReference type="EMBL" id="AAMS01000007">
    <property type="protein sequence ID" value="EAQ05850.1"/>
    <property type="molecule type" value="Genomic_DNA"/>
</dbReference>
<name>A3V850_9RHOB</name>
<sequence>MARILIVGMLVVAAVFGGAMYYLQVYAYYEDVVAAQGDITLTATDSSAPITLPFSDFTGIDAVSSPLRYRACLSTDIDTATLATAVPLPFAEPRIAPRWFDCFDARQIGADLQDGLATAYLGTANLQYGIDRVIAVYPDGRAYIWHEINACGEAVFNRYPAPDTCPPAPESLQ</sequence>
<dbReference type="Proteomes" id="UP000004507">
    <property type="component" value="Unassembled WGS sequence"/>
</dbReference>
<dbReference type="OrthoDB" id="7819947at2"/>
<organism evidence="1 2">
    <name type="scientific">Yoonia vestfoldensis SKA53</name>
    <dbReference type="NCBI Taxonomy" id="314232"/>
    <lineage>
        <taxon>Bacteria</taxon>
        <taxon>Pseudomonadati</taxon>
        <taxon>Pseudomonadota</taxon>
        <taxon>Alphaproteobacteria</taxon>
        <taxon>Rhodobacterales</taxon>
        <taxon>Paracoccaceae</taxon>
        <taxon>Yoonia</taxon>
    </lineage>
</organism>
<dbReference type="HOGENOM" id="CLU_1546462_0_0_5"/>
<keyword evidence="2" id="KW-1185">Reference proteome</keyword>
<evidence type="ECO:0008006" key="3">
    <source>
        <dbReference type="Google" id="ProtNLM"/>
    </source>
</evidence>
<dbReference type="STRING" id="314232.SKA53_07087"/>
<dbReference type="AlphaFoldDB" id="A3V850"/>
<reference evidence="1 2" key="1">
    <citation type="submission" date="2006-01" db="EMBL/GenBank/DDBJ databases">
        <authorList>
            <person name="Hagstrom A."/>
            <person name="Ferriera S."/>
            <person name="Johnson J."/>
            <person name="Kravitz S."/>
            <person name="Halpern A."/>
            <person name="Remington K."/>
            <person name="Beeson K."/>
            <person name="Tran B."/>
            <person name="Rogers Y.-H."/>
            <person name="Friedman R."/>
            <person name="Venter J.C."/>
        </authorList>
    </citation>
    <scope>NUCLEOTIDE SEQUENCE [LARGE SCALE GENOMIC DNA]</scope>
    <source>
        <strain evidence="1 2">SKA53</strain>
    </source>
</reference>